<feature type="domain" description="UvrD-like helicase ATP-binding" evidence="17">
    <location>
        <begin position="35"/>
        <end position="335"/>
    </location>
</feature>
<dbReference type="InterPro" id="IPR027417">
    <property type="entry name" value="P-loop_NTPase"/>
</dbReference>
<comment type="similarity">
    <text evidence="1">Belongs to the helicase family. UvrD subfamily.</text>
</comment>
<comment type="catalytic activity">
    <reaction evidence="14">
        <text>ATP + H2O = ADP + phosphate + H(+)</text>
        <dbReference type="Rhea" id="RHEA:13065"/>
        <dbReference type="ChEBI" id="CHEBI:15377"/>
        <dbReference type="ChEBI" id="CHEBI:15378"/>
        <dbReference type="ChEBI" id="CHEBI:30616"/>
        <dbReference type="ChEBI" id="CHEBI:43474"/>
        <dbReference type="ChEBI" id="CHEBI:456216"/>
        <dbReference type="EC" id="5.6.2.4"/>
    </reaction>
</comment>
<dbReference type="InterPro" id="IPR038726">
    <property type="entry name" value="PDDEXK_AddAB-type"/>
</dbReference>
<dbReference type="Gene3D" id="1.10.486.10">
    <property type="entry name" value="PCRA, domain 4"/>
    <property type="match status" value="1"/>
</dbReference>
<dbReference type="SUPFAM" id="SSF52980">
    <property type="entry name" value="Restriction endonuclease-like"/>
    <property type="match status" value="1"/>
</dbReference>
<protein>
    <recommendedName>
        <fullName evidence="13">DNA 3'-5' helicase</fullName>
        <ecNumber evidence="13">5.6.2.4</ecNumber>
    </recommendedName>
</protein>
<evidence type="ECO:0000256" key="4">
    <source>
        <dbReference type="ARBA" id="ARBA00022763"/>
    </source>
</evidence>
<dbReference type="InterPro" id="IPR011335">
    <property type="entry name" value="Restrct_endonuc-II-like"/>
</dbReference>
<evidence type="ECO:0000256" key="13">
    <source>
        <dbReference type="ARBA" id="ARBA00034808"/>
    </source>
</evidence>
<dbReference type="Pfam" id="PF00580">
    <property type="entry name" value="UvrD-helicase"/>
    <property type="match status" value="1"/>
</dbReference>
<feature type="region of interest" description="Disordered" evidence="16">
    <location>
        <begin position="1"/>
        <end position="33"/>
    </location>
</feature>
<organism evidence="19 20">
    <name type="scientific">Eiseniibacteriota bacterium</name>
    <dbReference type="NCBI Taxonomy" id="2212470"/>
    <lineage>
        <taxon>Bacteria</taxon>
        <taxon>Candidatus Eiseniibacteriota</taxon>
    </lineage>
</organism>
<keyword evidence="7" id="KW-0269">Exonuclease</keyword>
<keyword evidence="3 15" id="KW-0547">Nucleotide-binding</keyword>
<keyword evidence="4" id="KW-0227">DNA damage</keyword>
<evidence type="ECO:0000256" key="12">
    <source>
        <dbReference type="ARBA" id="ARBA00034617"/>
    </source>
</evidence>
<dbReference type="InterPro" id="IPR014016">
    <property type="entry name" value="UvrD-like_ATP-bd"/>
</dbReference>
<dbReference type="PROSITE" id="PS51217">
    <property type="entry name" value="UVRD_HELICASE_CTER"/>
    <property type="match status" value="1"/>
</dbReference>
<dbReference type="GO" id="GO:0004527">
    <property type="term" value="F:exonuclease activity"/>
    <property type="evidence" value="ECO:0007669"/>
    <property type="project" value="UniProtKB-KW"/>
</dbReference>
<keyword evidence="5 15" id="KW-0378">Hydrolase</keyword>
<dbReference type="Proteomes" id="UP000316292">
    <property type="component" value="Unassembled WGS sequence"/>
</dbReference>
<feature type="domain" description="UvrD-like helicase C-terminal" evidence="18">
    <location>
        <begin position="336"/>
        <end position="624"/>
    </location>
</feature>
<evidence type="ECO:0000313" key="20">
    <source>
        <dbReference type="Proteomes" id="UP000316292"/>
    </source>
</evidence>
<name>A0A538SGV0_UNCEI</name>
<evidence type="ECO:0000256" key="2">
    <source>
        <dbReference type="ARBA" id="ARBA00022722"/>
    </source>
</evidence>
<keyword evidence="2" id="KW-0540">Nuclease</keyword>
<dbReference type="CDD" id="cd17932">
    <property type="entry name" value="DEXQc_UvrD"/>
    <property type="match status" value="1"/>
</dbReference>
<evidence type="ECO:0000256" key="7">
    <source>
        <dbReference type="ARBA" id="ARBA00022839"/>
    </source>
</evidence>
<evidence type="ECO:0000256" key="15">
    <source>
        <dbReference type="PROSITE-ProRule" id="PRU00560"/>
    </source>
</evidence>
<dbReference type="Pfam" id="PF12705">
    <property type="entry name" value="PDDEXK_1"/>
    <property type="match status" value="1"/>
</dbReference>
<gene>
    <name evidence="19" type="ORF">E6K71_02230</name>
</gene>
<dbReference type="GO" id="GO:0043138">
    <property type="term" value="F:3'-5' DNA helicase activity"/>
    <property type="evidence" value="ECO:0007669"/>
    <property type="project" value="UniProtKB-EC"/>
</dbReference>
<keyword evidence="9" id="KW-0238">DNA-binding</keyword>
<reference evidence="19 20" key="1">
    <citation type="journal article" date="2019" name="Nat. Microbiol.">
        <title>Mediterranean grassland soil C-N compound turnover is dependent on rainfall and depth, and is mediated by genomically divergent microorganisms.</title>
        <authorList>
            <person name="Diamond S."/>
            <person name="Andeer P.F."/>
            <person name="Li Z."/>
            <person name="Crits-Christoph A."/>
            <person name="Burstein D."/>
            <person name="Anantharaman K."/>
            <person name="Lane K.R."/>
            <person name="Thomas B.C."/>
            <person name="Pan C."/>
            <person name="Northen T.R."/>
            <person name="Banfield J.F."/>
        </authorList>
    </citation>
    <scope>NUCLEOTIDE SEQUENCE [LARGE SCALE GENOMIC DNA]</scope>
    <source>
        <strain evidence="19">WS_1</strain>
    </source>
</reference>
<evidence type="ECO:0000256" key="16">
    <source>
        <dbReference type="SAM" id="MobiDB-lite"/>
    </source>
</evidence>
<evidence type="ECO:0000256" key="5">
    <source>
        <dbReference type="ARBA" id="ARBA00022801"/>
    </source>
</evidence>
<dbReference type="GO" id="GO:0000725">
    <property type="term" value="P:recombinational repair"/>
    <property type="evidence" value="ECO:0007669"/>
    <property type="project" value="TreeGrafter"/>
</dbReference>
<dbReference type="PANTHER" id="PTHR11070">
    <property type="entry name" value="UVRD / RECB / PCRA DNA HELICASE FAMILY MEMBER"/>
    <property type="match status" value="1"/>
</dbReference>
<evidence type="ECO:0000259" key="18">
    <source>
        <dbReference type="PROSITE" id="PS51217"/>
    </source>
</evidence>
<sequence>MTGDGVRESALTGSGTGAGELELDFREPSEPSELLGLDPDQRDAVEHDQGPLLIVAGAGTGKTTVIARRIAHLIASGRARPSQILALTFNEKAAAEMQERVDVLVPYGYADTYISTFHAFGEDVISSFGIEIGIAPGFTVLDQTAQALFLSENLNELGLSRYSPLSDPTKYLRELVRFFNKLKDYPIPAERLREFAEGILATAGAQPADVDRGKRYLELATAGQRYNRLLWSKGFVDFGDLLALTLRLFDESPAALRTFQERFRYVLVDEFQDTNPVQFEIVRRLTAGHRNLVVVGDDDQSIYRFRGAHLQNILKFNEHYPDARSIVLTRNYRSTREILRAARRLILVNRERLEKRIGISKELVTERTGVATRLQEFPTQEEEAAWVASEIRAAVDSGKRRCRDFVILVRTNRNAEPFLRALDEQGVPYYFSGNRGLFQRPEIRELVALLYSLSQGAREEHLYLLAQNAYDVPGEDLNRLVHALPVETGRLRPLLERVARGGTAIEISEEGRTRIQAMLADLEALRSLARDHRTGEVLRAYLERRGIIKRLRTPTHFEDEIQARNIVKFFRLVQVFGSVAVVDRVPLFLRHLSMVMDHGEDPAVADLSEESDVVQVLTIHRAKGLEFPVVFLVQAANDLFPLRSWGRGLDVPVELAPGEESSPELHKEEERRLCYVAFTRAKEELITTHAADYGGKILRARSEFLSEAFDLGKPVPPGRRRRAMEELEAHIVEGPDGLPRLERPAAREPIHLSHQRIADYDTCPLKYHFLHVLSIDPILTLDHRVNFGNAMHQAVAFALDRHRLGQRPTFDQVVEVFRSNWRSEGYRSEDHARRRFDQGVEALRAFVQREIEGEPPPTDVERTFRFRLGDVVVSGRMDRVDDRPAGTTITDYKTSELEEDENADQKARDNLQLSIYALAHKELQRVRPARLDLRYVLSGTVGTSTRTEDKLERTRDRVRAIAESVRSGDFHAQPTIRNCSICACRPICPESVV</sequence>
<evidence type="ECO:0000259" key="17">
    <source>
        <dbReference type="PROSITE" id="PS51198"/>
    </source>
</evidence>
<dbReference type="PANTHER" id="PTHR11070:SF2">
    <property type="entry name" value="ATP-DEPENDENT DNA HELICASE SRS2"/>
    <property type="match status" value="1"/>
</dbReference>
<dbReference type="Gene3D" id="1.10.10.160">
    <property type="match status" value="1"/>
</dbReference>
<evidence type="ECO:0000256" key="3">
    <source>
        <dbReference type="ARBA" id="ARBA00022741"/>
    </source>
</evidence>
<dbReference type="GO" id="GO:0003677">
    <property type="term" value="F:DNA binding"/>
    <property type="evidence" value="ECO:0007669"/>
    <property type="project" value="UniProtKB-KW"/>
</dbReference>
<dbReference type="EMBL" id="VBOR01000031">
    <property type="protein sequence ID" value="TMQ50599.1"/>
    <property type="molecule type" value="Genomic_DNA"/>
</dbReference>
<dbReference type="Gene3D" id="3.90.320.10">
    <property type="match status" value="1"/>
</dbReference>
<dbReference type="PROSITE" id="PS51198">
    <property type="entry name" value="UVRD_HELICASE_ATP_BIND"/>
    <property type="match status" value="1"/>
</dbReference>
<dbReference type="InterPro" id="IPR000212">
    <property type="entry name" value="DNA_helicase_UvrD/REP"/>
</dbReference>
<proteinExistence type="inferred from homology"/>
<keyword evidence="8 15" id="KW-0067">ATP-binding</keyword>
<keyword evidence="6 15" id="KW-0347">Helicase</keyword>
<dbReference type="AlphaFoldDB" id="A0A538SGV0"/>
<comment type="caution">
    <text evidence="19">The sequence shown here is derived from an EMBL/GenBank/DDBJ whole genome shotgun (WGS) entry which is preliminary data.</text>
</comment>
<evidence type="ECO:0000256" key="6">
    <source>
        <dbReference type="ARBA" id="ARBA00022806"/>
    </source>
</evidence>
<evidence type="ECO:0000256" key="14">
    <source>
        <dbReference type="ARBA" id="ARBA00048988"/>
    </source>
</evidence>
<accession>A0A538SGV0</accession>
<keyword evidence="10" id="KW-0234">DNA repair</keyword>
<evidence type="ECO:0000313" key="19">
    <source>
        <dbReference type="EMBL" id="TMQ50599.1"/>
    </source>
</evidence>
<evidence type="ECO:0000256" key="1">
    <source>
        <dbReference type="ARBA" id="ARBA00009922"/>
    </source>
</evidence>
<keyword evidence="11" id="KW-0413">Isomerase</keyword>
<evidence type="ECO:0000256" key="11">
    <source>
        <dbReference type="ARBA" id="ARBA00023235"/>
    </source>
</evidence>
<dbReference type="EC" id="5.6.2.4" evidence="13"/>
<dbReference type="InterPro" id="IPR014017">
    <property type="entry name" value="DNA_helicase_UvrD-like_C"/>
</dbReference>
<evidence type="ECO:0000256" key="9">
    <source>
        <dbReference type="ARBA" id="ARBA00023125"/>
    </source>
</evidence>
<dbReference type="Pfam" id="PF13361">
    <property type="entry name" value="UvrD_C"/>
    <property type="match status" value="1"/>
</dbReference>
<evidence type="ECO:0000256" key="10">
    <source>
        <dbReference type="ARBA" id="ARBA00023204"/>
    </source>
</evidence>
<comment type="catalytic activity">
    <reaction evidence="12">
        <text>Couples ATP hydrolysis with the unwinding of duplex DNA by translocating in the 3'-5' direction.</text>
        <dbReference type="EC" id="5.6.2.4"/>
    </reaction>
</comment>
<dbReference type="InterPro" id="IPR011604">
    <property type="entry name" value="PDDEXK-like_dom_sf"/>
</dbReference>
<dbReference type="SUPFAM" id="SSF52540">
    <property type="entry name" value="P-loop containing nucleoside triphosphate hydrolases"/>
    <property type="match status" value="1"/>
</dbReference>
<dbReference type="Gene3D" id="3.40.50.300">
    <property type="entry name" value="P-loop containing nucleotide triphosphate hydrolases"/>
    <property type="match status" value="2"/>
</dbReference>
<dbReference type="InterPro" id="IPR013986">
    <property type="entry name" value="DExx_box_DNA_helicase_dom_sf"/>
</dbReference>
<dbReference type="GO" id="GO:0005524">
    <property type="term" value="F:ATP binding"/>
    <property type="evidence" value="ECO:0007669"/>
    <property type="project" value="UniProtKB-UniRule"/>
</dbReference>
<feature type="binding site" evidence="15">
    <location>
        <begin position="56"/>
        <end position="63"/>
    </location>
    <ligand>
        <name>ATP</name>
        <dbReference type="ChEBI" id="CHEBI:30616"/>
    </ligand>
</feature>
<evidence type="ECO:0000256" key="8">
    <source>
        <dbReference type="ARBA" id="ARBA00022840"/>
    </source>
</evidence>